<keyword evidence="2" id="KW-0812">Transmembrane</keyword>
<feature type="signal peptide" evidence="3">
    <location>
        <begin position="1"/>
        <end position="17"/>
    </location>
</feature>
<protein>
    <submittedName>
        <fullName evidence="4">Uncharacterized protein</fullName>
    </submittedName>
</protein>
<evidence type="ECO:0000313" key="4">
    <source>
        <dbReference type="EMBL" id="KAK8880821.1"/>
    </source>
</evidence>
<keyword evidence="3" id="KW-0732">Signal</keyword>
<gene>
    <name evidence="4" type="ORF">M9Y10_003513</name>
</gene>
<keyword evidence="2" id="KW-0472">Membrane</keyword>
<evidence type="ECO:0000313" key="5">
    <source>
        <dbReference type="Proteomes" id="UP001470230"/>
    </source>
</evidence>
<proteinExistence type="predicted"/>
<evidence type="ECO:0000256" key="3">
    <source>
        <dbReference type="SAM" id="SignalP"/>
    </source>
</evidence>
<dbReference type="EMBL" id="JAPFFF010000010">
    <property type="protein sequence ID" value="KAK8880821.1"/>
    <property type="molecule type" value="Genomic_DNA"/>
</dbReference>
<reference evidence="4 5" key="1">
    <citation type="submission" date="2024-04" db="EMBL/GenBank/DDBJ databases">
        <title>Tritrichomonas musculus Genome.</title>
        <authorList>
            <person name="Alves-Ferreira E."/>
            <person name="Grigg M."/>
            <person name="Lorenzi H."/>
            <person name="Galac M."/>
        </authorList>
    </citation>
    <scope>NUCLEOTIDE SEQUENCE [LARGE SCALE GENOMIC DNA]</scope>
    <source>
        <strain evidence="4 5">EAF2021</strain>
    </source>
</reference>
<keyword evidence="5" id="KW-1185">Reference proteome</keyword>
<evidence type="ECO:0000256" key="1">
    <source>
        <dbReference type="SAM" id="MobiDB-lite"/>
    </source>
</evidence>
<feature type="chain" id="PRO_5045561837" evidence="3">
    <location>
        <begin position="18"/>
        <end position="458"/>
    </location>
</feature>
<feature type="region of interest" description="Disordered" evidence="1">
    <location>
        <begin position="371"/>
        <end position="399"/>
    </location>
</feature>
<evidence type="ECO:0000256" key="2">
    <source>
        <dbReference type="SAM" id="Phobius"/>
    </source>
</evidence>
<feature type="transmembrane region" description="Helical" evidence="2">
    <location>
        <begin position="406"/>
        <end position="430"/>
    </location>
</feature>
<accession>A0ABR2JQZ3</accession>
<dbReference type="Proteomes" id="UP001470230">
    <property type="component" value="Unassembled WGS sequence"/>
</dbReference>
<organism evidence="4 5">
    <name type="scientific">Tritrichomonas musculus</name>
    <dbReference type="NCBI Taxonomy" id="1915356"/>
    <lineage>
        <taxon>Eukaryota</taxon>
        <taxon>Metamonada</taxon>
        <taxon>Parabasalia</taxon>
        <taxon>Tritrichomonadida</taxon>
        <taxon>Tritrichomonadidae</taxon>
        <taxon>Tritrichomonas</taxon>
    </lineage>
</organism>
<name>A0ABR2JQZ3_9EUKA</name>
<comment type="caution">
    <text evidence="4">The sequence shown here is derived from an EMBL/GenBank/DDBJ whole genome shotgun (WGS) entry which is preliminary data.</text>
</comment>
<keyword evidence="2" id="KW-1133">Transmembrane helix</keyword>
<sequence length="458" mass="51535">MNQLYLLILLSFSFAQTQHTSNIYQSNSIFGNILQKIKFANNRFVFLTDNNNIFEVDSKDYNENDYHFKFNESNITLIKEHDKPSPLTIPLHYSNFFRNNFFLIVDKSFSDSNEVNDIKIDSEYVRFLTYSSVIPFKFGSKLKLIQIDIGNSAEIGEIDFTSLLEVKKKSKLTLSTFSDQTDRLLNHKKNHVIFDKVFLSDNSNLVSDSEHFSFPQISIEKNGFAKLEGVKSNGDVYIEGARSSVSIVSNPAGNRPSNFGESRINVKISDDLYALQNSPSNWPLLNFDTSSIKNSIKSIKVSFENYNSSLFHSKEEEPVRLLTLLAVENQDDDFQCKKFADVVSFEPKNDDETVKFSALCKNGKVEVHCRLSSGEEDESESPTTSSDESGGDDGGGNDEGKKKKRMIALICAFGSAAIILIVAVCVSLYLKKHYKEGDSDKAQILTQLNQDGTPDTTI</sequence>